<feature type="repeat" description="TPR" evidence="1">
    <location>
        <begin position="12"/>
        <end position="45"/>
    </location>
</feature>
<dbReference type="InterPro" id="IPR019734">
    <property type="entry name" value="TPR_rpt"/>
</dbReference>
<feature type="repeat" description="TPR" evidence="1">
    <location>
        <begin position="52"/>
        <end position="85"/>
    </location>
</feature>
<dbReference type="Pfam" id="PF13424">
    <property type="entry name" value="TPR_12"/>
    <property type="match status" value="2"/>
</dbReference>
<organism evidence="4 5">
    <name type="scientific">Planktothrix paucivesiculata PCC 9631</name>
    <dbReference type="NCBI Taxonomy" id="671071"/>
    <lineage>
        <taxon>Bacteria</taxon>
        <taxon>Bacillati</taxon>
        <taxon>Cyanobacteriota</taxon>
        <taxon>Cyanophyceae</taxon>
        <taxon>Oscillatoriophycideae</taxon>
        <taxon>Oscillatoriales</taxon>
        <taxon>Microcoleaceae</taxon>
        <taxon>Planktothrix</taxon>
    </lineage>
</organism>
<comment type="caution">
    <text evidence="4">The sequence shown here is derived from an EMBL/GenBank/DDBJ whole genome shotgun (WGS) entry which is preliminary data.</text>
</comment>
<dbReference type="Proteomes" id="UP000182190">
    <property type="component" value="Unassembled WGS sequence"/>
</dbReference>
<accession>A0A7Z9BI03</accession>
<dbReference type="SMART" id="SM00028">
    <property type="entry name" value="TPR"/>
    <property type="match status" value="5"/>
</dbReference>
<reference evidence="4" key="1">
    <citation type="submission" date="2019-10" db="EMBL/GenBank/DDBJ databases">
        <authorList>
            <consortium name="Genoscope - CEA"/>
            <person name="William W."/>
        </authorList>
    </citation>
    <scope>NUCLEOTIDE SEQUENCE [LARGE SCALE GENOMIC DNA]</scope>
    <source>
        <strain evidence="4">BBR_PRJEB10994</strain>
    </source>
</reference>
<dbReference type="Pfam" id="PF12770">
    <property type="entry name" value="CHAT"/>
    <property type="match status" value="1"/>
</dbReference>
<keyword evidence="1" id="KW-0802">TPR repeat</keyword>
<dbReference type="PANTHER" id="PTHR10098">
    <property type="entry name" value="RAPSYN-RELATED"/>
    <property type="match status" value="1"/>
</dbReference>
<feature type="coiled-coil region" evidence="2">
    <location>
        <begin position="280"/>
        <end position="331"/>
    </location>
</feature>
<dbReference type="RefSeq" id="WP_083623360.1">
    <property type="nucleotide sequence ID" value="NZ_LR735026.1"/>
</dbReference>
<feature type="domain" description="CHAT" evidence="3">
    <location>
        <begin position="417"/>
        <end position="729"/>
    </location>
</feature>
<dbReference type="SUPFAM" id="SSF48452">
    <property type="entry name" value="TPR-like"/>
    <property type="match status" value="1"/>
</dbReference>
<feature type="repeat" description="TPR" evidence="1">
    <location>
        <begin position="92"/>
        <end position="125"/>
    </location>
</feature>
<keyword evidence="2" id="KW-0175">Coiled coil</keyword>
<dbReference type="EMBL" id="CZCS02000006">
    <property type="protein sequence ID" value="VXD11472.1"/>
    <property type="molecule type" value="Genomic_DNA"/>
</dbReference>
<protein>
    <submittedName>
        <fullName evidence="4">TPR domain protein</fullName>
    </submittedName>
</protein>
<evidence type="ECO:0000313" key="5">
    <source>
        <dbReference type="Proteomes" id="UP000182190"/>
    </source>
</evidence>
<feature type="repeat" description="TPR" evidence="1">
    <location>
        <begin position="132"/>
        <end position="165"/>
    </location>
</feature>
<dbReference type="PROSITE" id="PS50005">
    <property type="entry name" value="TPR"/>
    <property type="match status" value="4"/>
</dbReference>
<proteinExistence type="predicted"/>
<dbReference type="PANTHER" id="PTHR10098:SF108">
    <property type="entry name" value="TETRATRICOPEPTIDE REPEAT PROTEIN 28"/>
    <property type="match status" value="1"/>
</dbReference>
<name>A0A7Z9BI03_9CYAN</name>
<dbReference type="AlphaFoldDB" id="A0A7Z9BI03"/>
<gene>
    <name evidence="4" type="ORF">PL9631_1030056</name>
</gene>
<evidence type="ECO:0000256" key="1">
    <source>
        <dbReference type="PROSITE-ProRule" id="PRU00339"/>
    </source>
</evidence>
<evidence type="ECO:0000313" key="4">
    <source>
        <dbReference type="EMBL" id="VXD11472.1"/>
    </source>
</evidence>
<evidence type="ECO:0000259" key="3">
    <source>
        <dbReference type="Pfam" id="PF12770"/>
    </source>
</evidence>
<sequence length="731" mass="81444">MKTPWGDRGGEAGTLHNIGKVYDDLGEKQQALDYYNQALPPTRAVGDRGGEATTLNNIGAVYNSLGEKQQALDYYNQALPLSRAVGDRGGEATTLNNIGLVYNSLGEKQKALEFYNQALPPTRAVGDRGGEATTLNNIGSVYDSLGEKQQALDYYNQALPLYRAVGDRGGEATSLFNFAYLKRSQNNLTAALTDIEAAITIIEDLRTKIGSQQLRQSYFATVQSYYQFYIDLLMQLHQQNPSQGYDAKALHTSERSRARSLVELLTEAGANIRQGADPKLLEQEQNLQQQLNTVERRKQELLSAEYTQQQLDEIKQQSQSLLNQLDELEAKIRLTSPRYANLKYPQPLTLQQIQEKVLDDDTLLLQYSLGEDRSYLWAVTKNSITSYVLPKQSEIEEIAKPWREINESTSVESGLPLSEILLKPVASQLGNKRLLIVGDGVLQYIPFAALPIPSQPNTPLLVEHEIVTAPSTSTIAIQREQLQNRPTVAKTVAVLADPVFSLNDSRVTRNAPQQNPQTLNQSALTRAARDLGIGEGPQVYSRLEYTRTEAEKILALVPENQRLQALDFQASLEEAKNPNLSEYQIVHFATHGLLDSVNPELSGVVFSLFNQQGQAEDGFLRLHDIFNLNLPAELVVLSACQTGLGKETKGEGLVGMTRGFMYAGARRVVVSLWSVNDASTSELMTRFYQPILKGGKNPIIALREAQLEMWKSEQWQSPYYWAAFTVQGDWR</sequence>
<evidence type="ECO:0000256" key="2">
    <source>
        <dbReference type="SAM" id="Coils"/>
    </source>
</evidence>
<dbReference type="Gene3D" id="1.25.40.10">
    <property type="entry name" value="Tetratricopeptide repeat domain"/>
    <property type="match status" value="1"/>
</dbReference>
<dbReference type="Pfam" id="PF13181">
    <property type="entry name" value="TPR_8"/>
    <property type="match status" value="1"/>
</dbReference>
<keyword evidence="5" id="KW-1185">Reference proteome</keyword>
<dbReference type="OrthoDB" id="434769at2"/>
<dbReference type="PROSITE" id="PS50293">
    <property type="entry name" value="TPR_REGION"/>
    <property type="match status" value="1"/>
</dbReference>
<dbReference type="InterPro" id="IPR011990">
    <property type="entry name" value="TPR-like_helical_dom_sf"/>
</dbReference>
<dbReference type="InterPro" id="IPR024983">
    <property type="entry name" value="CHAT_dom"/>
</dbReference>